<dbReference type="AlphaFoldDB" id="A0A1R1PSX8"/>
<evidence type="ECO:0000313" key="3">
    <source>
        <dbReference type="Proteomes" id="UP000188320"/>
    </source>
</evidence>
<feature type="region of interest" description="Disordered" evidence="1">
    <location>
        <begin position="818"/>
        <end position="848"/>
    </location>
</feature>
<feature type="region of interest" description="Disordered" evidence="1">
    <location>
        <begin position="763"/>
        <end position="783"/>
    </location>
</feature>
<feature type="non-terminal residue" evidence="2">
    <location>
        <position position="848"/>
    </location>
</feature>
<name>A0A1R1PSX8_ZANCU</name>
<feature type="region of interest" description="Disordered" evidence="1">
    <location>
        <begin position="680"/>
        <end position="704"/>
    </location>
</feature>
<feature type="compositionally biased region" description="Polar residues" evidence="1">
    <location>
        <begin position="275"/>
        <end position="289"/>
    </location>
</feature>
<feature type="compositionally biased region" description="Low complexity" evidence="1">
    <location>
        <begin position="587"/>
        <end position="607"/>
    </location>
</feature>
<feature type="compositionally biased region" description="Polar residues" evidence="1">
    <location>
        <begin position="682"/>
        <end position="695"/>
    </location>
</feature>
<evidence type="ECO:0000313" key="2">
    <source>
        <dbReference type="EMBL" id="OMH84029.1"/>
    </source>
</evidence>
<dbReference type="OrthoDB" id="5554911at2759"/>
<sequence>MSNNEGNHTDMPPQWALQLTEQIKLLETRLSSVERGPDIAMAPVPASEDAEMVPEVQYVVKRPATYDLKLFPEPRNAITSMDKDFFKSQLSETDRRTFYASCPRNEGMEYTPPSLPDMGQSQSARRQDAVLYDLQYKLSGITRPIDYFIHQCIQGDGAVSRKDAVDFANNIRDLVSDVASTITQQRIDYMFRSMGIQGSTPKFREEDQNLIIEPAKIIEHISARDQLRKSVSQAKQNTRANVSRRLGPRMQPVTTFQHSPGQSSQPPAPQQSVQRYTQSQRPQTLNSSAPRPFGSKHRAAKRQRQMGTVRDSRGVQNPLPYPTTDHVAAAVETTSGEQSSQRDLRGRDHKPLGQEGHRGSGQKRPERLLLKPLPRPKEIRRVETGFEPKTPQPIRPSPVLQDGNTAADLQDHQEKGLDGKYRLKRCLPPRIIEQGIKKIRKVYLGKEAVPVPSPSLRSLFKSLDLHEDSEARAQMGEAERNQIDSLSRRFAGLGRLKRPVCPKRQPPPQKTGKGRLLDQGVKVIPSPKPSYRSLGDDYQQPRDVTEGPQGQEAGSQTGSREADQSRVSFPQKPGIIHWEGPVAFDCAAPGSSQAQAPSGGQDQGPQGTWRLECDSFSTSSSHREPEMVGYTAQTVEREVIYTRSSLQGDIYGRQRQGMGHSDRHQNIQWDMGQVLEPAADQCQGTTGSSDGPQASRSHREEHSALLRQQCDDRIRQESRWDSLLETFGGSRRFMELLFDVEDTPTDRLHPFSDQSSRCAIQTDSASGMGDISQDVQQDRSDVRSPRHRSICLSNQQEGSLVHDLVQGPVGGSLQCSPLPLEPMEEPLHLSSMELDTPGHPKGQEGETF</sequence>
<feature type="compositionally biased region" description="Basic and acidic residues" evidence="1">
    <location>
        <begin position="836"/>
        <end position="848"/>
    </location>
</feature>
<evidence type="ECO:0000256" key="1">
    <source>
        <dbReference type="SAM" id="MobiDB-lite"/>
    </source>
</evidence>
<organism evidence="2 3">
    <name type="scientific">Zancudomyces culisetae</name>
    <name type="common">Gut fungus</name>
    <name type="synonym">Smittium culisetae</name>
    <dbReference type="NCBI Taxonomy" id="1213189"/>
    <lineage>
        <taxon>Eukaryota</taxon>
        <taxon>Fungi</taxon>
        <taxon>Fungi incertae sedis</taxon>
        <taxon>Zoopagomycota</taxon>
        <taxon>Kickxellomycotina</taxon>
        <taxon>Harpellomycetes</taxon>
        <taxon>Harpellales</taxon>
        <taxon>Legeriomycetaceae</taxon>
        <taxon>Zancudomyces</taxon>
    </lineage>
</organism>
<feature type="compositionally biased region" description="Low complexity" evidence="1">
    <location>
        <begin position="257"/>
        <end position="274"/>
    </location>
</feature>
<proteinExistence type="predicted"/>
<feature type="region of interest" description="Disordered" evidence="1">
    <location>
        <begin position="584"/>
        <end position="628"/>
    </location>
</feature>
<protein>
    <submittedName>
        <fullName evidence="2">Uncharacterized protein</fullName>
    </submittedName>
</protein>
<feature type="compositionally biased region" description="Basic and acidic residues" evidence="1">
    <location>
        <begin position="340"/>
        <end position="386"/>
    </location>
</feature>
<feature type="compositionally biased region" description="Basic residues" evidence="1">
    <location>
        <begin position="294"/>
        <end position="304"/>
    </location>
</feature>
<dbReference type="EMBL" id="LSSK01000265">
    <property type="protein sequence ID" value="OMH84029.1"/>
    <property type="molecule type" value="Genomic_DNA"/>
</dbReference>
<gene>
    <name evidence="2" type="ORF">AX774_g2454</name>
</gene>
<dbReference type="PANTHER" id="PTHR33066:SF2">
    <property type="entry name" value="FILAGGRIN-2-LIKE"/>
    <property type="match status" value="1"/>
</dbReference>
<dbReference type="Proteomes" id="UP000188320">
    <property type="component" value="Unassembled WGS sequence"/>
</dbReference>
<keyword evidence="3" id="KW-1185">Reference proteome</keyword>
<comment type="caution">
    <text evidence="2">The sequence shown here is derived from an EMBL/GenBank/DDBJ whole genome shotgun (WGS) entry which is preliminary data.</text>
</comment>
<feature type="compositionally biased region" description="Polar residues" evidence="1">
    <location>
        <begin position="229"/>
        <end position="241"/>
    </location>
</feature>
<feature type="region of interest" description="Disordered" evidence="1">
    <location>
        <begin position="228"/>
        <end position="404"/>
    </location>
</feature>
<feature type="region of interest" description="Disordered" evidence="1">
    <location>
        <begin position="494"/>
        <end position="568"/>
    </location>
</feature>
<reference evidence="3" key="1">
    <citation type="submission" date="2017-01" db="EMBL/GenBank/DDBJ databases">
        <authorList>
            <person name="Wang Y."/>
            <person name="White M."/>
            <person name="Kvist S."/>
            <person name="Moncalvo J.-M."/>
        </authorList>
    </citation>
    <scope>NUCLEOTIDE SEQUENCE [LARGE SCALE GENOMIC DNA]</scope>
    <source>
        <strain evidence="3">COL-18-3</strain>
    </source>
</reference>
<accession>A0A1R1PSX8</accession>
<dbReference type="PANTHER" id="PTHR33066">
    <property type="entry name" value="INTEGRASE_SAM-LIKE_N DOMAIN-CONTAINING PROTEIN"/>
    <property type="match status" value="1"/>
</dbReference>